<proteinExistence type="predicted"/>
<evidence type="ECO:0008006" key="3">
    <source>
        <dbReference type="Google" id="ProtNLM"/>
    </source>
</evidence>
<dbReference type="GO" id="GO:0019005">
    <property type="term" value="C:SCF ubiquitin ligase complex"/>
    <property type="evidence" value="ECO:0007669"/>
    <property type="project" value="TreeGrafter"/>
</dbReference>
<dbReference type="KEGG" id="spar:SPRG_04103"/>
<dbReference type="PANTHER" id="PTHR13318:SF190">
    <property type="entry name" value="PARTNER OF PAIRED, ISOFORM B"/>
    <property type="match status" value="1"/>
</dbReference>
<dbReference type="OrthoDB" id="10257471at2759"/>
<organism evidence="1 2">
    <name type="scientific">Saprolegnia parasitica (strain CBS 223.65)</name>
    <dbReference type="NCBI Taxonomy" id="695850"/>
    <lineage>
        <taxon>Eukaryota</taxon>
        <taxon>Sar</taxon>
        <taxon>Stramenopiles</taxon>
        <taxon>Oomycota</taxon>
        <taxon>Saprolegniomycetes</taxon>
        <taxon>Saprolegniales</taxon>
        <taxon>Saprolegniaceae</taxon>
        <taxon>Saprolegnia</taxon>
    </lineage>
</organism>
<dbReference type="VEuPathDB" id="FungiDB:SPRG_04103"/>
<reference evidence="1 2" key="1">
    <citation type="journal article" date="2013" name="PLoS Genet.">
        <title>Distinctive expansion of potential virulence genes in the genome of the oomycete fish pathogen Saprolegnia parasitica.</title>
        <authorList>
            <person name="Jiang R.H."/>
            <person name="de Bruijn I."/>
            <person name="Haas B.J."/>
            <person name="Belmonte R."/>
            <person name="Lobach L."/>
            <person name="Christie J."/>
            <person name="van den Ackerveken G."/>
            <person name="Bottin A."/>
            <person name="Bulone V."/>
            <person name="Diaz-Moreno S.M."/>
            <person name="Dumas B."/>
            <person name="Fan L."/>
            <person name="Gaulin E."/>
            <person name="Govers F."/>
            <person name="Grenville-Briggs L.J."/>
            <person name="Horner N.R."/>
            <person name="Levin J.Z."/>
            <person name="Mammella M."/>
            <person name="Meijer H.J."/>
            <person name="Morris P."/>
            <person name="Nusbaum C."/>
            <person name="Oome S."/>
            <person name="Phillips A.J."/>
            <person name="van Rooyen D."/>
            <person name="Rzeszutek E."/>
            <person name="Saraiva M."/>
            <person name="Secombes C.J."/>
            <person name="Seidl M.F."/>
            <person name="Snel B."/>
            <person name="Stassen J.H."/>
            <person name="Sykes S."/>
            <person name="Tripathy S."/>
            <person name="van den Berg H."/>
            <person name="Vega-Arreguin J.C."/>
            <person name="Wawra S."/>
            <person name="Young S.K."/>
            <person name="Zeng Q."/>
            <person name="Dieguez-Uribeondo J."/>
            <person name="Russ C."/>
            <person name="Tyler B.M."/>
            <person name="van West P."/>
        </authorList>
    </citation>
    <scope>NUCLEOTIDE SEQUENCE [LARGE SCALE GENOMIC DNA]</scope>
    <source>
        <strain evidence="1 2">CBS 223.65</strain>
    </source>
</reference>
<evidence type="ECO:0000313" key="1">
    <source>
        <dbReference type="EMBL" id="KDO31489.1"/>
    </source>
</evidence>
<dbReference type="PANTHER" id="PTHR13318">
    <property type="entry name" value="PARTNER OF PAIRED, ISOFORM B-RELATED"/>
    <property type="match status" value="1"/>
</dbReference>
<dbReference type="Gene3D" id="3.80.10.10">
    <property type="entry name" value="Ribonuclease Inhibitor"/>
    <property type="match status" value="2"/>
</dbReference>
<accession>A0A067CLB0</accession>
<dbReference type="EMBL" id="KK583198">
    <property type="protein sequence ID" value="KDO31489.1"/>
    <property type="molecule type" value="Genomic_DNA"/>
</dbReference>
<dbReference type="RefSeq" id="XP_012198080.1">
    <property type="nucleotide sequence ID" value="XM_012342690.1"/>
</dbReference>
<dbReference type="AlphaFoldDB" id="A0A067CLB0"/>
<dbReference type="InterPro" id="IPR032675">
    <property type="entry name" value="LRR_dom_sf"/>
</dbReference>
<evidence type="ECO:0000313" key="2">
    <source>
        <dbReference type="Proteomes" id="UP000030745"/>
    </source>
</evidence>
<dbReference type="SUPFAM" id="SSF52047">
    <property type="entry name" value="RNI-like"/>
    <property type="match status" value="1"/>
</dbReference>
<gene>
    <name evidence="1" type="ORF">SPRG_04103</name>
</gene>
<name>A0A067CLB0_SAPPC</name>
<dbReference type="GO" id="GO:0031146">
    <property type="term" value="P:SCF-dependent proteasomal ubiquitin-dependent protein catabolic process"/>
    <property type="evidence" value="ECO:0007669"/>
    <property type="project" value="TreeGrafter"/>
</dbReference>
<dbReference type="OMA" id="DFIASQC"/>
<dbReference type="STRING" id="695850.A0A067CLB0"/>
<keyword evidence="2" id="KW-1185">Reference proteome</keyword>
<sequence>MALALHATPAPVPRGPIHVTPMTPAPLATVNDDLLNAVTGFLAVEDVLAAAATSRAMFRSIHDHTTYWRDLELNGATSELLQRLLPFASVMRCVRFRKSTASTDAWLAFAQSTRDLTVLDVSGSKHVTDDVFRLFCARSATTLREVAADNCSWISTLAPMLPFAPSLRALSFNRCRQLVTADVLDVVSQAPQLVSLDLKGNPKVSPSTVVMTAIASCPQLKVLTLGGSGRYTKDVNAEFIQAFSSQNQAIALECLDLSCSNPFGSRSPLVDDGLVPLLQLCPNMRALYLKGQSNLSSHIFCALPPQLKTLDVTGCAMATANLDGLACLPFLEELVLYACNNVTDDALLRLKVTHPHLVKLDVEGCTAVSAEVRDLFSQC</sequence>
<dbReference type="Proteomes" id="UP000030745">
    <property type="component" value="Unassembled WGS sequence"/>
</dbReference>
<protein>
    <recommendedName>
        <fullName evidence="3">F-box domain-containing protein</fullName>
    </recommendedName>
</protein>
<dbReference type="GeneID" id="24126573"/>